<keyword evidence="3 6" id="KW-0812">Transmembrane</keyword>
<feature type="domain" description="EamA" evidence="7">
    <location>
        <begin position="156"/>
        <end position="292"/>
    </location>
</feature>
<reference evidence="8" key="2">
    <citation type="submission" date="2009-09" db="EMBL/GenBank/DDBJ databases">
        <title>Complete sequence of chromosome of Candidatus Accumulibacter phosphatis clade IIA str. UW-1.</title>
        <authorList>
            <consortium name="US DOE Joint Genome Institute"/>
            <person name="Martin H.G."/>
            <person name="Ivanova N."/>
            <person name="Kunin V."/>
            <person name="Warnecke F."/>
            <person name="Barry K."/>
            <person name="He S."/>
            <person name="Salamov A."/>
            <person name="Szeto E."/>
            <person name="Dalin E."/>
            <person name="Pangilinan J.L."/>
            <person name="Lapidus A."/>
            <person name="Lowry S."/>
            <person name="Kyrpides N.C."/>
            <person name="McMahon K.D."/>
            <person name="Hugenholtz P."/>
        </authorList>
    </citation>
    <scope>NUCLEOTIDE SEQUENCE [LARGE SCALE GENOMIC DNA]</scope>
    <source>
        <strain evidence="8">UW-1</strain>
    </source>
</reference>
<feature type="transmembrane region" description="Helical" evidence="6">
    <location>
        <begin position="159"/>
        <end position="177"/>
    </location>
</feature>
<proteinExistence type="inferred from homology"/>
<dbReference type="PANTHER" id="PTHR32322">
    <property type="entry name" value="INNER MEMBRANE TRANSPORTER"/>
    <property type="match status" value="1"/>
</dbReference>
<gene>
    <name evidence="8" type="ordered locus">CAP2UW1_1061</name>
</gene>
<dbReference type="OrthoDB" id="4167046at2"/>
<evidence type="ECO:0000256" key="3">
    <source>
        <dbReference type="ARBA" id="ARBA00022692"/>
    </source>
</evidence>
<dbReference type="InterPro" id="IPR037185">
    <property type="entry name" value="EmrE-like"/>
</dbReference>
<dbReference type="InterPro" id="IPR000620">
    <property type="entry name" value="EamA_dom"/>
</dbReference>
<evidence type="ECO:0000256" key="1">
    <source>
        <dbReference type="ARBA" id="ARBA00004141"/>
    </source>
</evidence>
<dbReference type="HOGENOM" id="CLU_033863_4_4_4"/>
<dbReference type="KEGG" id="app:CAP2UW1_1061"/>
<organism evidence="8">
    <name type="scientific">Accumulibacter regalis</name>
    <dbReference type="NCBI Taxonomy" id="522306"/>
    <lineage>
        <taxon>Bacteria</taxon>
        <taxon>Pseudomonadati</taxon>
        <taxon>Pseudomonadota</taxon>
        <taxon>Betaproteobacteria</taxon>
        <taxon>Candidatus Accumulibacter</taxon>
    </lineage>
</organism>
<dbReference type="InterPro" id="IPR050638">
    <property type="entry name" value="AA-Vitamin_Transporters"/>
</dbReference>
<sequence>MLARLHHPYLLLVLTTLFWSGNMVLGRAIRNEVPPLSLAFWRWAIALLLTLPLALPHLRSQWPLLRRGWKAVVSLGLLGVGGYNTLAYVGLNYTPATNAVLLNSFIPIATITLSWVFLKKHLRRVESLGVLLSFVGVATIVCRGQFATLASLSLNVGDLWMLAAVFTWALYTIGLQWRPAGVDPMLLLAAFTVVGLLALAPAYAWEIAQGRTIAVSPGSLAGIAYTGVFPGFLGYVFYNRAVGEVGASKASLFLHLMPVFGIILSAIFLAEIPQSYHYGGIALIFAGIYLTTATPPQPRTP</sequence>
<name>C7RQP7_ACCRE</name>
<feature type="domain" description="EamA" evidence="7">
    <location>
        <begin position="9"/>
        <end position="141"/>
    </location>
</feature>
<keyword evidence="5 6" id="KW-0472">Membrane</keyword>
<keyword evidence="4 6" id="KW-1133">Transmembrane helix</keyword>
<protein>
    <recommendedName>
        <fullName evidence="7">EamA domain-containing protein</fullName>
    </recommendedName>
</protein>
<dbReference type="GO" id="GO:0016020">
    <property type="term" value="C:membrane"/>
    <property type="evidence" value="ECO:0007669"/>
    <property type="project" value="UniProtKB-SubCell"/>
</dbReference>
<evidence type="ECO:0000313" key="8">
    <source>
        <dbReference type="EMBL" id="ACV34395.1"/>
    </source>
</evidence>
<feature type="transmembrane region" description="Helical" evidence="6">
    <location>
        <begin position="130"/>
        <end position="153"/>
    </location>
</feature>
<evidence type="ECO:0000256" key="2">
    <source>
        <dbReference type="ARBA" id="ARBA00007362"/>
    </source>
</evidence>
<dbReference type="PANTHER" id="PTHR32322:SF2">
    <property type="entry name" value="EAMA DOMAIN-CONTAINING PROTEIN"/>
    <property type="match status" value="1"/>
</dbReference>
<feature type="transmembrane region" description="Helical" evidence="6">
    <location>
        <begin position="250"/>
        <end position="270"/>
    </location>
</feature>
<reference evidence="8" key="1">
    <citation type="submission" date="2009-08" db="EMBL/GenBank/DDBJ databases">
        <authorList>
            <consortium name="US DOE Joint Genome Institute"/>
            <person name="Lucas S."/>
            <person name="Copeland A."/>
            <person name="Lapidus A."/>
            <person name="Glavina del Rio T."/>
            <person name="Dalin E."/>
            <person name="Tice H."/>
            <person name="Bruce D."/>
            <person name="Barry K."/>
            <person name="Pitluck S."/>
            <person name="Lowry S."/>
            <person name="Larimer F."/>
            <person name="Land M."/>
            <person name="Hauser L."/>
            <person name="Kyrpides N."/>
            <person name="Ivanova N."/>
            <person name="McMahon K.D."/>
            <person name="Hugenholtz P."/>
        </authorList>
    </citation>
    <scope>NUCLEOTIDE SEQUENCE</scope>
    <source>
        <strain evidence="8">UW-1</strain>
    </source>
</reference>
<feature type="transmembrane region" description="Helical" evidence="6">
    <location>
        <begin position="184"/>
        <end position="205"/>
    </location>
</feature>
<evidence type="ECO:0000256" key="4">
    <source>
        <dbReference type="ARBA" id="ARBA00022989"/>
    </source>
</evidence>
<comment type="subcellular location">
    <subcellularLocation>
        <location evidence="1">Membrane</location>
        <topology evidence="1">Multi-pass membrane protein</topology>
    </subcellularLocation>
</comment>
<feature type="transmembrane region" description="Helical" evidence="6">
    <location>
        <begin position="276"/>
        <end position="294"/>
    </location>
</feature>
<accession>C7RQP7</accession>
<evidence type="ECO:0000256" key="5">
    <source>
        <dbReference type="ARBA" id="ARBA00023136"/>
    </source>
</evidence>
<dbReference type="eggNOG" id="COG0697">
    <property type="taxonomic scope" value="Bacteria"/>
</dbReference>
<feature type="transmembrane region" description="Helical" evidence="6">
    <location>
        <begin position="217"/>
        <end position="238"/>
    </location>
</feature>
<feature type="transmembrane region" description="Helical" evidence="6">
    <location>
        <begin position="68"/>
        <end position="88"/>
    </location>
</feature>
<evidence type="ECO:0000256" key="6">
    <source>
        <dbReference type="SAM" id="Phobius"/>
    </source>
</evidence>
<feature type="transmembrane region" description="Helical" evidence="6">
    <location>
        <begin position="100"/>
        <end position="118"/>
    </location>
</feature>
<comment type="similarity">
    <text evidence="2">Belongs to the EamA transporter family.</text>
</comment>
<dbReference type="Pfam" id="PF00892">
    <property type="entry name" value="EamA"/>
    <property type="match status" value="2"/>
</dbReference>
<evidence type="ECO:0000259" key="7">
    <source>
        <dbReference type="Pfam" id="PF00892"/>
    </source>
</evidence>
<dbReference type="SUPFAM" id="SSF103481">
    <property type="entry name" value="Multidrug resistance efflux transporter EmrE"/>
    <property type="match status" value="2"/>
</dbReference>
<dbReference type="AlphaFoldDB" id="C7RQP7"/>
<dbReference type="STRING" id="522306.CAP2UW1_1061"/>
<feature type="transmembrane region" description="Helical" evidence="6">
    <location>
        <begin position="38"/>
        <end position="56"/>
    </location>
</feature>
<dbReference type="EMBL" id="CP001715">
    <property type="protein sequence ID" value="ACV34395.1"/>
    <property type="molecule type" value="Genomic_DNA"/>
</dbReference>